<comment type="caution">
    <text evidence="1">The sequence shown here is derived from an EMBL/GenBank/DDBJ whole genome shotgun (WGS) entry which is preliminary data.</text>
</comment>
<accession>A0A433P5L0</accession>
<reference evidence="1 2" key="1">
    <citation type="journal article" date="2018" name="New Phytol.">
        <title>Phylogenomics of Endogonaceae and evolution of mycorrhizas within Mucoromycota.</title>
        <authorList>
            <person name="Chang Y."/>
            <person name="Desiro A."/>
            <person name="Na H."/>
            <person name="Sandor L."/>
            <person name="Lipzen A."/>
            <person name="Clum A."/>
            <person name="Barry K."/>
            <person name="Grigoriev I.V."/>
            <person name="Martin F.M."/>
            <person name="Stajich J.E."/>
            <person name="Smith M.E."/>
            <person name="Bonito G."/>
            <person name="Spatafora J.W."/>
        </authorList>
    </citation>
    <scope>NUCLEOTIDE SEQUENCE [LARGE SCALE GENOMIC DNA]</scope>
    <source>
        <strain evidence="1 2">AD002</strain>
    </source>
</reference>
<name>A0A433P5L0_9FUNG</name>
<sequence length="150" mass="16955">VLRLLTYRRWIVRVLSRYRAFCRYHKSAGNRGPIMSRMASIFCPLISRKSVNGAWNIRKLATSSFGSCPIGRGIQLRAWRRRIKGGGPPFSRSAISGVAKALNITFAAAERDMRRHALFLDNQMKQASGSPESYGLAQSPVWTWLKDQRG</sequence>
<dbReference type="EMBL" id="RBNJ01032856">
    <property type="protein sequence ID" value="RUS12765.1"/>
    <property type="molecule type" value="Genomic_DNA"/>
</dbReference>
<protein>
    <submittedName>
        <fullName evidence="1">Uncharacterized protein</fullName>
    </submittedName>
</protein>
<organism evidence="1 2">
    <name type="scientific">Jimgerdemannia flammicorona</name>
    <dbReference type="NCBI Taxonomy" id="994334"/>
    <lineage>
        <taxon>Eukaryota</taxon>
        <taxon>Fungi</taxon>
        <taxon>Fungi incertae sedis</taxon>
        <taxon>Mucoromycota</taxon>
        <taxon>Mucoromycotina</taxon>
        <taxon>Endogonomycetes</taxon>
        <taxon>Endogonales</taxon>
        <taxon>Endogonaceae</taxon>
        <taxon>Jimgerdemannia</taxon>
    </lineage>
</organism>
<proteinExistence type="predicted"/>
<gene>
    <name evidence="1" type="ORF">BC938DRAFT_478454</name>
</gene>
<dbReference type="Proteomes" id="UP000274822">
    <property type="component" value="Unassembled WGS sequence"/>
</dbReference>
<keyword evidence="2" id="KW-1185">Reference proteome</keyword>
<feature type="non-terminal residue" evidence="1">
    <location>
        <position position="150"/>
    </location>
</feature>
<evidence type="ECO:0000313" key="2">
    <source>
        <dbReference type="Proteomes" id="UP000274822"/>
    </source>
</evidence>
<feature type="non-terminal residue" evidence="1">
    <location>
        <position position="1"/>
    </location>
</feature>
<dbReference type="AlphaFoldDB" id="A0A433P5L0"/>
<evidence type="ECO:0000313" key="1">
    <source>
        <dbReference type="EMBL" id="RUS12765.1"/>
    </source>
</evidence>